<keyword evidence="6 14" id="KW-0808">Transferase</keyword>
<evidence type="ECO:0000256" key="9">
    <source>
        <dbReference type="ARBA" id="ARBA00022840"/>
    </source>
</evidence>
<dbReference type="HAMAP" id="MF_00185">
    <property type="entry name" value="IPP_trans"/>
    <property type="match status" value="1"/>
</dbReference>
<evidence type="ECO:0000256" key="1">
    <source>
        <dbReference type="ARBA" id="ARBA00001946"/>
    </source>
</evidence>
<dbReference type="FunFam" id="1.10.20.140:FF:000001">
    <property type="entry name" value="tRNA dimethylallyltransferase"/>
    <property type="match status" value="1"/>
</dbReference>
<evidence type="ECO:0000256" key="7">
    <source>
        <dbReference type="ARBA" id="ARBA00022694"/>
    </source>
</evidence>
<evidence type="ECO:0000256" key="15">
    <source>
        <dbReference type="SAM" id="MobiDB-lite"/>
    </source>
</evidence>
<evidence type="ECO:0000256" key="12">
    <source>
        <dbReference type="RuleBase" id="RU003783"/>
    </source>
</evidence>
<keyword evidence="7 12" id="KW-0819">tRNA processing</keyword>
<accession>A0A523ZI82</accession>
<comment type="function">
    <text evidence="2 13">Catalyzes the transfer of a dimethylallyl group onto the adenine at position 37 in tRNAs that read codons beginning with uridine, leading to the formation of N6-(dimethylallyl)adenosine (i(6)A).</text>
</comment>
<dbReference type="Pfam" id="PF01715">
    <property type="entry name" value="IPPT"/>
    <property type="match status" value="1"/>
</dbReference>
<evidence type="ECO:0000256" key="4">
    <source>
        <dbReference type="ARBA" id="ARBA00012665"/>
    </source>
</evidence>
<comment type="cofactor">
    <cofactor evidence="1">
        <name>Mg(2+)</name>
        <dbReference type="ChEBI" id="CHEBI:18420"/>
    </cofactor>
</comment>
<dbReference type="EMBL" id="SOHY01000046">
    <property type="protein sequence ID" value="TEU03499.1"/>
    <property type="molecule type" value="Genomic_DNA"/>
</dbReference>
<sequence>MLGLKRRGQLLLDALLVILGPTGVGKTEVAIELAKRIRAEIISADSRQIYKEMDIGTAKPSSAVRQKVPHHLIDLVFPDEIFDVAGFKARAEAIIKELQKKDKLPILVGGSGLYIKAVMDGLFIGPGADWKLREKLKKKEKKEGRGTLHQELERVDPTTASRLHPHDQRRIIRALEVYHLSGKPISSYQTQFPSTLTNAVMIGLERERESLFRLINERVDRMVAGGLIEEVESLLSKGYSKDLPSLQGLGYQQIIGHLKGEYPEEEAIRLVKRDTRRFAKRQMSWFKRDKRILWIDTEEFSSFTEISDKIMDILMKKIPQI</sequence>
<feature type="non-terminal residue" evidence="16">
    <location>
        <position position="321"/>
    </location>
</feature>
<dbReference type="InterPro" id="IPR039657">
    <property type="entry name" value="Dimethylallyltransferase"/>
</dbReference>
<keyword evidence="8 14" id="KW-0547">Nucleotide-binding</keyword>
<dbReference type="Gene3D" id="1.10.20.140">
    <property type="match status" value="1"/>
</dbReference>
<feature type="region of interest" description="Disordered" evidence="15">
    <location>
        <begin position="141"/>
        <end position="160"/>
    </location>
</feature>
<evidence type="ECO:0000256" key="14">
    <source>
        <dbReference type="RuleBase" id="RU003785"/>
    </source>
</evidence>
<evidence type="ECO:0000313" key="17">
    <source>
        <dbReference type="Proteomes" id="UP000316674"/>
    </source>
</evidence>
<protein>
    <recommendedName>
        <fullName evidence="5 12">tRNA dimethylallyltransferase</fullName>
        <ecNumber evidence="4 12">2.5.1.75</ecNumber>
    </recommendedName>
</protein>
<gene>
    <name evidence="16" type="primary">miaA</name>
    <name evidence="16" type="ORF">E3I16_00750</name>
</gene>
<keyword evidence="10" id="KW-0460">Magnesium</keyword>
<dbReference type="PANTHER" id="PTHR11088:SF60">
    <property type="entry name" value="TRNA DIMETHYLALLYLTRANSFERASE"/>
    <property type="match status" value="1"/>
</dbReference>
<evidence type="ECO:0000256" key="11">
    <source>
        <dbReference type="ARBA" id="ARBA00049563"/>
    </source>
</evidence>
<evidence type="ECO:0000256" key="3">
    <source>
        <dbReference type="ARBA" id="ARBA00005842"/>
    </source>
</evidence>
<dbReference type="Proteomes" id="UP000316674">
    <property type="component" value="Unassembled WGS sequence"/>
</dbReference>
<dbReference type="GO" id="GO:0006400">
    <property type="term" value="P:tRNA modification"/>
    <property type="evidence" value="ECO:0007669"/>
    <property type="project" value="TreeGrafter"/>
</dbReference>
<evidence type="ECO:0000256" key="13">
    <source>
        <dbReference type="RuleBase" id="RU003784"/>
    </source>
</evidence>
<dbReference type="GO" id="GO:0005524">
    <property type="term" value="F:ATP binding"/>
    <property type="evidence" value="ECO:0007669"/>
    <property type="project" value="UniProtKB-KW"/>
</dbReference>
<evidence type="ECO:0000256" key="2">
    <source>
        <dbReference type="ARBA" id="ARBA00003213"/>
    </source>
</evidence>
<dbReference type="InterPro" id="IPR027417">
    <property type="entry name" value="P-loop_NTPase"/>
</dbReference>
<evidence type="ECO:0000313" key="16">
    <source>
        <dbReference type="EMBL" id="TEU03499.1"/>
    </source>
</evidence>
<comment type="similarity">
    <text evidence="3 14">Belongs to the IPP transferase family.</text>
</comment>
<dbReference type="PANTHER" id="PTHR11088">
    <property type="entry name" value="TRNA DIMETHYLALLYLTRANSFERASE"/>
    <property type="match status" value="1"/>
</dbReference>
<evidence type="ECO:0000256" key="6">
    <source>
        <dbReference type="ARBA" id="ARBA00022679"/>
    </source>
</evidence>
<proteinExistence type="inferred from homology"/>
<organism evidence="16 17">
    <name type="scientific">Aerophobetes bacterium</name>
    <dbReference type="NCBI Taxonomy" id="2030807"/>
    <lineage>
        <taxon>Bacteria</taxon>
        <taxon>Candidatus Aerophobota</taxon>
    </lineage>
</organism>
<dbReference type="Gene3D" id="3.40.50.300">
    <property type="entry name" value="P-loop containing nucleotide triphosphate hydrolases"/>
    <property type="match status" value="1"/>
</dbReference>
<dbReference type="AlphaFoldDB" id="A0A523ZI82"/>
<name>A0A523ZI82_UNCAE</name>
<dbReference type="SUPFAM" id="SSF52540">
    <property type="entry name" value="P-loop containing nucleoside triphosphate hydrolases"/>
    <property type="match status" value="2"/>
</dbReference>
<keyword evidence="9 14" id="KW-0067">ATP-binding</keyword>
<evidence type="ECO:0000256" key="10">
    <source>
        <dbReference type="ARBA" id="ARBA00022842"/>
    </source>
</evidence>
<evidence type="ECO:0000256" key="5">
    <source>
        <dbReference type="ARBA" id="ARBA00017477"/>
    </source>
</evidence>
<comment type="catalytic activity">
    <reaction evidence="11 12">
        <text>adenosine(37) in tRNA + dimethylallyl diphosphate = N(6)-dimethylallyladenosine(37) in tRNA + diphosphate</text>
        <dbReference type="Rhea" id="RHEA:26482"/>
        <dbReference type="Rhea" id="RHEA-COMP:10162"/>
        <dbReference type="Rhea" id="RHEA-COMP:10375"/>
        <dbReference type="ChEBI" id="CHEBI:33019"/>
        <dbReference type="ChEBI" id="CHEBI:57623"/>
        <dbReference type="ChEBI" id="CHEBI:74411"/>
        <dbReference type="ChEBI" id="CHEBI:74415"/>
        <dbReference type="EC" id="2.5.1.75"/>
    </reaction>
</comment>
<dbReference type="EC" id="2.5.1.75" evidence="4 12"/>
<evidence type="ECO:0000256" key="8">
    <source>
        <dbReference type="ARBA" id="ARBA00022741"/>
    </source>
</evidence>
<reference evidence="16 17" key="1">
    <citation type="submission" date="2019-03" db="EMBL/GenBank/DDBJ databases">
        <title>Metabolic potential of uncultured bacteria and archaea associated with petroleum seepage in deep-sea sediments.</title>
        <authorList>
            <person name="Dong X."/>
            <person name="Hubert C."/>
        </authorList>
    </citation>
    <scope>NUCLEOTIDE SEQUENCE [LARGE SCALE GENOMIC DNA]</scope>
    <source>
        <strain evidence="16">E26_bin6</strain>
    </source>
</reference>
<dbReference type="NCBIfam" id="TIGR00174">
    <property type="entry name" value="miaA"/>
    <property type="match status" value="1"/>
</dbReference>
<comment type="caution">
    <text evidence="16">The sequence shown here is derived from an EMBL/GenBank/DDBJ whole genome shotgun (WGS) entry which is preliminary data.</text>
</comment>
<dbReference type="InterPro" id="IPR018022">
    <property type="entry name" value="IPT"/>
</dbReference>
<feature type="compositionally biased region" description="Basic and acidic residues" evidence="15">
    <location>
        <begin position="141"/>
        <end position="156"/>
    </location>
</feature>
<dbReference type="GO" id="GO:0052381">
    <property type="term" value="F:tRNA dimethylallyltransferase activity"/>
    <property type="evidence" value="ECO:0007669"/>
    <property type="project" value="UniProtKB-EC"/>
</dbReference>